<dbReference type="EMBL" id="JACIFZ010000006">
    <property type="protein sequence ID" value="MBB4223926.1"/>
    <property type="molecule type" value="Genomic_DNA"/>
</dbReference>
<gene>
    <name evidence="2" type="ORF">GGD71_004717</name>
</gene>
<name>A0A840FN00_9BURK</name>
<comment type="caution">
    <text evidence="2">The sequence shown here is derived from an EMBL/GenBank/DDBJ whole genome shotgun (WGS) entry which is preliminary data.</text>
</comment>
<feature type="signal peptide" evidence="1">
    <location>
        <begin position="1"/>
        <end position="22"/>
    </location>
</feature>
<evidence type="ECO:0000313" key="2">
    <source>
        <dbReference type="EMBL" id="MBB4223926.1"/>
    </source>
</evidence>
<dbReference type="Proteomes" id="UP000524450">
    <property type="component" value="Unassembled WGS sequence"/>
</dbReference>
<dbReference type="AlphaFoldDB" id="A0A840FN00"/>
<proteinExistence type="predicted"/>
<keyword evidence="1" id="KW-0732">Signal</keyword>
<evidence type="ECO:0000313" key="3">
    <source>
        <dbReference type="Proteomes" id="UP000524450"/>
    </source>
</evidence>
<dbReference type="SUPFAM" id="SSF53474">
    <property type="entry name" value="alpha/beta-Hydrolases"/>
    <property type="match status" value="1"/>
</dbReference>
<sequence length="339" mass="36624">MNKLATILLASLLIAISGASNAQAPQQDIAFRSTGLEQSYIPGYNCSGFWGTPSFKCAPIQIPTYFGRAKDGSRKALVVLNGNAGGLDKRHGDYARFLMEHNINAVVLDSFAARGQSGGTPTDLSTGRAKGLDGFNMSIDALVAAATLSAMPEWANAKVGYMGESMSGSSAINVVRPYLGQIARQQTGKLRDFDAVVSIYPACIDKNAAEGFKKIPFLLIQGEKDDITLAPECQKQVAWMNARGGNAEIAIIPDEYHDFDGPWRLTRLGGENTSKCASTRNGDKFVLDATGQEFPGTPEGYAAMRDSCKFRGHMSGNRGKERVGYDLWLAHFQKHLLND</sequence>
<accession>A0A840FN00</accession>
<dbReference type="RefSeq" id="WP_184641011.1">
    <property type="nucleotide sequence ID" value="NZ_JACIFZ010000006.1"/>
</dbReference>
<dbReference type="Gene3D" id="3.40.50.1820">
    <property type="entry name" value="alpha/beta hydrolase"/>
    <property type="match status" value="1"/>
</dbReference>
<evidence type="ECO:0000256" key="1">
    <source>
        <dbReference type="SAM" id="SignalP"/>
    </source>
</evidence>
<protein>
    <submittedName>
        <fullName evidence="2">Dienelactone hydrolase</fullName>
    </submittedName>
</protein>
<organism evidence="2 3">
    <name type="scientific">Variovorax guangxiensis</name>
    <dbReference type="NCBI Taxonomy" id="1775474"/>
    <lineage>
        <taxon>Bacteria</taxon>
        <taxon>Pseudomonadati</taxon>
        <taxon>Pseudomonadota</taxon>
        <taxon>Betaproteobacteria</taxon>
        <taxon>Burkholderiales</taxon>
        <taxon>Comamonadaceae</taxon>
        <taxon>Variovorax</taxon>
    </lineage>
</organism>
<dbReference type="InterPro" id="IPR029058">
    <property type="entry name" value="AB_hydrolase_fold"/>
</dbReference>
<feature type="chain" id="PRO_5032961702" evidence="1">
    <location>
        <begin position="23"/>
        <end position="339"/>
    </location>
</feature>
<dbReference type="GO" id="GO:0016787">
    <property type="term" value="F:hydrolase activity"/>
    <property type="evidence" value="ECO:0007669"/>
    <property type="project" value="UniProtKB-KW"/>
</dbReference>
<reference evidence="2 3" key="1">
    <citation type="submission" date="2020-08" db="EMBL/GenBank/DDBJ databases">
        <title>Genomic Encyclopedia of Type Strains, Phase IV (KMG-V): Genome sequencing to study the core and pangenomes of soil and plant-associated prokaryotes.</title>
        <authorList>
            <person name="Whitman W."/>
        </authorList>
    </citation>
    <scope>NUCLEOTIDE SEQUENCE [LARGE SCALE GENOMIC DNA]</scope>
    <source>
        <strain evidence="2 3">34/80</strain>
    </source>
</reference>
<keyword evidence="2" id="KW-0378">Hydrolase</keyword>